<name>A0A5C3MGX2_9AGAR</name>
<comment type="subcellular location">
    <subcellularLocation>
        <location evidence="1">Mitochondrion inner membrane</location>
        <topology evidence="1">Peripheral membrane protein</topology>
    </subcellularLocation>
</comment>
<evidence type="ECO:0000256" key="7">
    <source>
        <dbReference type="ARBA" id="ARBA00022927"/>
    </source>
</evidence>
<feature type="compositionally biased region" description="Low complexity" evidence="13">
    <location>
        <begin position="140"/>
        <end position="150"/>
    </location>
</feature>
<dbReference type="Proteomes" id="UP000308652">
    <property type="component" value="Unassembled WGS sequence"/>
</dbReference>
<keyword evidence="8" id="KW-0811">Translocation</keyword>
<evidence type="ECO:0000256" key="13">
    <source>
        <dbReference type="SAM" id="MobiDB-lite"/>
    </source>
</evidence>
<organism evidence="14 15">
    <name type="scientific">Crucibulum laeve</name>
    <dbReference type="NCBI Taxonomy" id="68775"/>
    <lineage>
        <taxon>Eukaryota</taxon>
        <taxon>Fungi</taxon>
        <taxon>Dikarya</taxon>
        <taxon>Basidiomycota</taxon>
        <taxon>Agaricomycotina</taxon>
        <taxon>Agaricomycetes</taxon>
        <taxon>Agaricomycetidae</taxon>
        <taxon>Agaricales</taxon>
        <taxon>Agaricineae</taxon>
        <taxon>Nidulariaceae</taxon>
        <taxon>Crucibulum</taxon>
    </lineage>
</organism>
<evidence type="ECO:0000256" key="12">
    <source>
        <dbReference type="ARBA" id="ARBA00031407"/>
    </source>
</evidence>
<dbReference type="GO" id="GO:0030150">
    <property type="term" value="P:protein import into mitochondrial matrix"/>
    <property type="evidence" value="ECO:0007669"/>
    <property type="project" value="InterPro"/>
</dbReference>
<dbReference type="Pfam" id="PF03656">
    <property type="entry name" value="Pam16"/>
    <property type="match status" value="1"/>
</dbReference>
<keyword evidence="10" id="KW-0472">Membrane</keyword>
<feature type="region of interest" description="Disordered" evidence="13">
    <location>
        <begin position="94"/>
        <end position="119"/>
    </location>
</feature>
<sequence>MSSPKILVQIFVTGTRILGKAFYEAGRQAVKNAKHSPQAAMGNDVAGVGNATSGSATDQLTRQHRMTLDEAQLILNVKQGDTLEQVMKNYEHLFKANSPAPKPEKPASAKQAAIPSNSHYLQSKVFRARERIEAQLKTAEPTVETGTKTGPTPPPETPSGGAS</sequence>
<reference evidence="14 15" key="1">
    <citation type="journal article" date="2019" name="Nat. Ecol. Evol.">
        <title>Megaphylogeny resolves global patterns of mushroom evolution.</title>
        <authorList>
            <person name="Varga T."/>
            <person name="Krizsan K."/>
            <person name="Foldi C."/>
            <person name="Dima B."/>
            <person name="Sanchez-Garcia M."/>
            <person name="Sanchez-Ramirez S."/>
            <person name="Szollosi G.J."/>
            <person name="Szarkandi J.G."/>
            <person name="Papp V."/>
            <person name="Albert L."/>
            <person name="Andreopoulos W."/>
            <person name="Angelini C."/>
            <person name="Antonin V."/>
            <person name="Barry K.W."/>
            <person name="Bougher N.L."/>
            <person name="Buchanan P."/>
            <person name="Buyck B."/>
            <person name="Bense V."/>
            <person name="Catcheside P."/>
            <person name="Chovatia M."/>
            <person name="Cooper J."/>
            <person name="Damon W."/>
            <person name="Desjardin D."/>
            <person name="Finy P."/>
            <person name="Geml J."/>
            <person name="Haridas S."/>
            <person name="Hughes K."/>
            <person name="Justo A."/>
            <person name="Karasinski D."/>
            <person name="Kautmanova I."/>
            <person name="Kiss B."/>
            <person name="Kocsube S."/>
            <person name="Kotiranta H."/>
            <person name="LaButti K.M."/>
            <person name="Lechner B.E."/>
            <person name="Liimatainen K."/>
            <person name="Lipzen A."/>
            <person name="Lukacs Z."/>
            <person name="Mihaltcheva S."/>
            <person name="Morgado L.N."/>
            <person name="Niskanen T."/>
            <person name="Noordeloos M.E."/>
            <person name="Ohm R.A."/>
            <person name="Ortiz-Santana B."/>
            <person name="Ovrebo C."/>
            <person name="Racz N."/>
            <person name="Riley R."/>
            <person name="Savchenko A."/>
            <person name="Shiryaev A."/>
            <person name="Soop K."/>
            <person name="Spirin V."/>
            <person name="Szebenyi C."/>
            <person name="Tomsovsky M."/>
            <person name="Tulloss R.E."/>
            <person name="Uehling J."/>
            <person name="Grigoriev I.V."/>
            <person name="Vagvolgyi C."/>
            <person name="Papp T."/>
            <person name="Martin F.M."/>
            <person name="Miettinen O."/>
            <person name="Hibbett D.S."/>
            <person name="Nagy L.G."/>
        </authorList>
    </citation>
    <scope>NUCLEOTIDE SEQUENCE [LARGE SCALE GENOMIC DNA]</scope>
    <source>
        <strain evidence="14 15">CBS 166.37</strain>
    </source>
</reference>
<keyword evidence="9" id="KW-0496">Mitochondrion</keyword>
<evidence type="ECO:0000256" key="4">
    <source>
        <dbReference type="ARBA" id="ARBA00020721"/>
    </source>
</evidence>
<evidence type="ECO:0000256" key="1">
    <source>
        <dbReference type="ARBA" id="ARBA00004637"/>
    </source>
</evidence>
<feature type="region of interest" description="Disordered" evidence="13">
    <location>
        <begin position="134"/>
        <end position="163"/>
    </location>
</feature>
<evidence type="ECO:0000313" key="15">
    <source>
        <dbReference type="Proteomes" id="UP000308652"/>
    </source>
</evidence>
<accession>A0A5C3MGX2</accession>
<evidence type="ECO:0000256" key="8">
    <source>
        <dbReference type="ARBA" id="ARBA00023010"/>
    </source>
</evidence>
<dbReference type="STRING" id="68775.A0A5C3MGX2"/>
<evidence type="ECO:0000313" key="14">
    <source>
        <dbReference type="EMBL" id="TFK44644.1"/>
    </source>
</evidence>
<dbReference type="AlphaFoldDB" id="A0A5C3MGX2"/>
<proteinExistence type="inferred from homology"/>
<evidence type="ECO:0000256" key="10">
    <source>
        <dbReference type="ARBA" id="ARBA00023136"/>
    </source>
</evidence>
<evidence type="ECO:0000256" key="3">
    <source>
        <dbReference type="ARBA" id="ARBA00013571"/>
    </source>
</evidence>
<evidence type="ECO:0000256" key="11">
    <source>
        <dbReference type="ARBA" id="ARBA00030422"/>
    </source>
</evidence>
<dbReference type="EMBL" id="ML213590">
    <property type="protein sequence ID" value="TFK44644.1"/>
    <property type="molecule type" value="Genomic_DNA"/>
</dbReference>
<dbReference type="Gene3D" id="1.10.287.110">
    <property type="entry name" value="DnaJ domain"/>
    <property type="match status" value="1"/>
</dbReference>
<dbReference type="GO" id="GO:0005744">
    <property type="term" value="C:TIM23 mitochondrial import inner membrane translocase complex"/>
    <property type="evidence" value="ECO:0007669"/>
    <property type="project" value="InterPro"/>
</dbReference>
<evidence type="ECO:0000256" key="9">
    <source>
        <dbReference type="ARBA" id="ARBA00023128"/>
    </source>
</evidence>
<keyword evidence="15" id="KW-1185">Reference proteome</keyword>
<evidence type="ECO:0000256" key="5">
    <source>
        <dbReference type="ARBA" id="ARBA00022448"/>
    </source>
</evidence>
<dbReference type="PANTHER" id="PTHR12388:SF0">
    <property type="entry name" value="MITOCHONDRIAL IMPORT INNER MEMBRANE TRANSLOCASE SUBUNIT TIM16"/>
    <property type="match status" value="1"/>
</dbReference>
<dbReference type="PANTHER" id="PTHR12388">
    <property type="entry name" value="MITOCHONDRIA ASSOCIATED GRANULOCYTE MACROPHAGE CSF SIGNALING MOLECULE"/>
    <property type="match status" value="1"/>
</dbReference>
<evidence type="ECO:0000256" key="2">
    <source>
        <dbReference type="ARBA" id="ARBA00008817"/>
    </source>
</evidence>
<dbReference type="InterPro" id="IPR036869">
    <property type="entry name" value="J_dom_sf"/>
</dbReference>
<protein>
    <recommendedName>
        <fullName evidence="4">Mitochondrial import inner membrane translocase subunit TIM16</fullName>
    </recommendedName>
    <alternativeName>
        <fullName evidence="3">Mitochondrial import inner membrane translocase subunit tim16</fullName>
    </alternativeName>
    <alternativeName>
        <fullName evidence="11 12">Presequence translocated-associated motor subunit PAM16</fullName>
    </alternativeName>
</protein>
<comment type="similarity">
    <text evidence="2">Belongs to the TIM16/PAM16 family.</text>
</comment>
<dbReference type="OrthoDB" id="10262892at2759"/>
<keyword evidence="7" id="KW-0653">Protein transport</keyword>
<dbReference type="InterPro" id="IPR005341">
    <property type="entry name" value="Tim16"/>
</dbReference>
<gene>
    <name evidence="14" type="ORF">BDQ12DRAFT_620924</name>
</gene>
<keyword evidence="5" id="KW-0813">Transport</keyword>
<evidence type="ECO:0000256" key="6">
    <source>
        <dbReference type="ARBA" id="ARBA00022792"/>
    </source>
</evidence>
<keyword evidence="6" id="KW-0999">Mitochondrion inner membrane</keyword>